<sequence length="113" mass="12978">MNDWMGLLMMLKVARSVIELKKEKKERKEKANENNELQIKVVIEKEGKGKKYSDNDLITIVGHAYEPFIARFVIYDRTIRVTFDASDAYAHGHATEGLTFVKEIEISEFLANG</sequence>
<evidence type="ECO:0000313" key="1">
    <source>
        <dbReference type="Proteomes" id="UP000887565"/>
    </source>
</evidence>
<proteinExistence type="predicted"/>
<organism evidence="1 2">
    <name type="scientific">Romanomermis culicivorax</name>
    <name type="common">Nematode worm</name>
    <dbReference type="NCBI Taxonomy" id="13658"/>
    <lineage>
        <taxon>Eukaryota</taxon>
        <taxon>Metazoa</taxon>
        <taxon>Ecdysozoa</taxon>
        <taxon>Nematoda</taxon>
        <taxon>Enoplea</taxon>
        <taxon>Dorylaimia</taxon>
        <taxon>Mermithida</taxon>
        <taxon>Mermithoidea</taxon>
        <taxon>Mermithidae</taxon>
        <taxon>Romanomermis</taxon>
    </lineage>
</organism>
<keyword evidence="1" id="KW-1185">Reference proteome</keyword>
<accession>A0A915HI71</accession>
<dbReference type="AlphaFoldDB" id="A0A915HI71"/>
<name>A0A915HI71_ROMCU</name>
<evidence type="ECO:0000313" key="2">
    <source>
        <dbReference type="WBParaSite" id="nRc.2.0.1.t01338-RA"/>
    </source>
</evidence>
<dbReference type="Proteomes" id="UP000887565">
    <property type="component" value="Unplaced"/>
</dbReference>
<protein>
    <submittedName>
        <fullName evidence="2">DUF3127 domain-containing protein</fullName>
    </submittedName>
</protein>
<dbReference type="WBParaSite" id="nRc.2.0.1.t01338-RA">
    <property type="protein sequence ID" value="nRc.2.0.1.t01338-RA"/>
    <property type="gene ID" value="nRc.2.0.1.g01338"/>
</dbReference>
<reference evidence="2" key="1">
    <citation type="submission" date="2022-11" db="UniProtKB">
        <authorList>
            <consortium name="WormBaseParasite"/>
        </authorList>
    </citation>
    <scope>IDENTIFICATION</scope>
</reference>